<sequence>MFTSGATGTVAGTQVDTGELRQSLQAVYNTWNAKSATFEPMDPVTCEPKIY</sequence>
<comment type="caution">
    <text evidence="1">The sequence shown here is derived from an EMBL/GenBank/DDBJ whole genome shotgun (WGS) entry which is preliminary data.</text>
</comment>
<proteinExistence type="predicted"/>
<feature type="non-terminal residue" evidence="1">
    <location>
        <position position="51"/>
    </location>
</feature>
<keyword evidence="2" id="KW-1185">Reference proteome</keyword>
<dbReference type="Proteomes" id="UP000186601">
    <property type="component" value="Unassembled WGS sequence"/>
</dbReference>
<evidence type="ECO:0000313" key="1">
    <source>
        <dbReference type="EMBL" id="PSR78694.1"/>
    </source>
</evidence>
<reference evidence="1 2" key="1">
    <citation type="submission" date="2018-02" db="EMBL/GenBank/DDBJ databases">
        <title>Genome sequence of the basidiomycete white-rot fungus Phlebia centrifuga.</title>
        <authorList>
            <person name="Granchi Z."/>
            <person name="Peng M."/>
            <person name="de Vries R.P."/>
            <person name="Hilden K."/>
            <person name="Makela M.R."/>
            <person name="Grigoriev I."/>
            <person name="Riley R."/>
        </authorList>
    </citation>
    <scope>NUCLEOTIDE SEQUENCE [LARGE SCALE GENOMIC DNA]</scope>
    <source>
        <strain evidence="1 2">FBCC195</strain>
    </source>
</reference>
<gene>
    <name evidence="1" type="ORF">PHLCEN_2v7307</name>
</gene>
<name>A0A2R6NXJ2_9APHY</name>
<accession>A0A2R6NXJ2</accession>
<evidence type="ECO:0000313" key="2">
    <source>
        <dbReference type="Proteomes" id="UP000186601"/>
    </source>
</evidence>
<organism evidence="1 2">
    <name type="scientific">Hermanssonia centrifuga</name>
    <dbReference type="NCBI Taxonomy" id="98765"/>
    <lineage>
        <taxon>Eukaryota</taxon>
        <taxon>Fungi</taxon>
        <taxon>Dikarya</taxon>
        <taxon>Basidiomycota</taxon>
        <taxon>Agaricomycotina</taxon>
        <taxon>Agaricomycetes</taxon>
        <taxon>Polyporales</taxon>
        <taxon>Meruliaceae</taxon>
        <taxon>Hermanssonia</taxon>
    </lineage>
</organism>
<dbReference type="EMBL" id="MLYV02000729">
    <property type="protein sequence ID" value="PSR78694.1"/>
    <property type="molecule type" value="Genomic_DNA"/>
</dbReference>
<dbReference type="AlphaFoldDB" id="A0A2R6NXJ2"/>
<protein>
    <submittedName>
        <fullName evidence="1">Uncharacterized protein</fullName>
    </submittedName>
</protein>